<evidence type="ECO:0000313" key="3">
    <source>
        <dbReference type="EMBL" id="MRZ49367.1"/>
    </source>
</evidence>
<evidence type="ECO:0000313" key="4">
    <source>
        <dbReference type="Proteomes" id="UP000095591"/>
    </source>
</evidence>
<name>A0A173SN86_PARDI</name>
<sequence>MTENHERAEQARFVFHIYGCNVQIVPNATHAIQIIHHGDGTILRTESCITPAASGRHESQAPPLGKVRALNIKQTKYK</sequence>
<dbReference type="Proteomes" id="UP000441358">
    <property type="component" value="Unassembled WGS sequence"/>
</dbReference>
<dbReference type="AlphaFoldDB" id="A0A173SN86"/>
<evidence type="ECO:0000313" key="5">
    <source>
        <dbReference type="Proteomes" id="UP000441358"/>
    </source>
</evidence>
<reference evidence="5 6" key="2">
    <citation type="journal article" date="2019" name="Nat. Med.">
        <title>A library of human gut bacterial isolates paired with longitudinal multiomics data enables mechanistic microbiome research.</title>
        <authorList>
            <person name="Poyet M."/>
            <person name="Groussin M."/>
            <person name="Gibbons S.M."/>
            <person name="Avila-Pacheco J."/>
            <person name="Jiang X."/>
            <person name="Kearney S.M."/>
            <person name="Perrotta A.R."/>
            <person name="Berdy B."/>
            <person name="Zhao S."/>
            <person name="Lieberman T.D."/>
            <person name="Swanson P.K."/>
            <person name="Smith M."/>
            <person name="Roesemann S."/>
            <person name="Alexander J.E."/>
            <person name="Rich S.A."/>
            <person name="Livny J."/>
            <person name="Vlamakis H."/>
            <person name="Clish C."/>
            <person name="Bullock K."/>
            <person name="Deik A."/>
            <person name="Scott J."/>
            <person name="Pierce K.A."/>
            <person name="Xavier R.J."/>
            <person name="Alm E.J."/>
        </authorList>
    </citation>
    <scope>NUCLEOTIDE SEQUENCE [LARGE SCALE GENOMIC DNA]</scope>
    <source>
        <strain evidence="3 5">BIOML-A32</strain>
        <strain evidence="2 6">BIOML-A9</strain>
    </source>
</reference>
<evidence type="ECO:0000313" key="6">
    <source>
        <dbReference type="Proteomes" id="UP000461276"/>
    </source>
</evidence>
<dbReference type="EMBL" id="WKMY01000010">
    <property type="protein sequence ID" value="MRY94451.1"/>
    <property type="molecule type" value="Genomic_DNA"/>
</dbReference>
<dbReference type="Proteomes" id="UP000095591">
    <property type="component" value="Unassembled WGS sequence"/>
</dbReference>
<dbReference type="Proteomes" id="UP000461276">
    <property type="component" value="Unassembled WGS sequence"/>
</dbReference>
<protein>
    <submittedName>
        <fullName evidence="1">Uncharacterized protein</fullName>
    </submittedName>
</protein>
<evidence type="ECO:0000313" key="1">
    <source>
        <dbReference type="EMBL" id="CUM92144.1"/>
    </source>
</evidence>
<organism evidence="1 4">
    <name type="scientific">Parabacteroides distasonis</name>
    <dbReference type="NCBI Taxonomy" id="823"/>
    <lineage>
        <taxon>Bacteria</taxon>
        <taxon>Pseudomonadati</taxon>
        <taxon>Bacteroidota</taxon>
        <taxon>Bacteroidia</taxon>
        <taxon>Bacteroidales</taxon>
        <taxon>Tannerellaceae</taxon>
        <taxon>Parabacteroides</taxon>
    </lineage>
</organism>
<accession>A0A173SN86</accession>
<gene>
    <name evidence="1" type="ORF">ERS852429_01113</name>
    <name evidence="3" type="ORF">GKD66_03735</name>
    <name evidence="2" type="ORF">GKD67_14695</name>
</gene>
<dbReference type="EMBL" id="WKMC01000002">
    <property type="protein sequence ID" value="MRZ49367.1"/>
    <property type="molecule type" value="Genomic_DNA"/>
</dbReference>
<reference evidence="1 4" key="1">
    <citation type="submission" date="2015-09" db="EMBL/GenBank/DDBJ databases">
        <authorList>
            <consortium name="Pathogen Informatics"/>
        </authorList>
    </citation>
    <scope>NUCLEOTIDE SEQUENCE [LARGE SCALE GENOMIC DNA]</scope>
    <source>
        <strain evidence="1 4">2789STDY5608872</strain>
    </source>
</reference>
<dbReference type="EMBL" id="CYXP01000002">
    <property type="protein sequence ID" value="CUM92144.1"/>
    <property type="molecule type" value="Genomic_DNA"/>
</dbReference>
<dbReference type="RefSeq" id="WP_044546211.1">
    <property type="nucleotide sequence ID" value="NZ_CDRH01000540.1"/>
</dbReference>
<evidence type="ECO:0000313" key="2">
    <source>
        <dbReference type="EMBL" id="MRY94451.1"/>
    </source>
</evidence>
<proteinExistence type="predicted"/>